<organism evidence="2 3">
    <name type="scientific">Polyplosphaeria fusca</name>
    <dbReference type="NCBI Taxonomy" id="682080"/>
    <lineage>
        <taxon>Eukaryota</taxon>
        <taxon>Fungi</taxon>
        <taxon>Dikarya</taxon>
        <taxon>Ascomycota</taxon>
        <taxon>Pezizomycotina</taxon>
        <taxon>Dothideomycetes</taxon>
        <taxon>Pleosporomycetidae</taxon>
        <taxon>Pleosporales</taxon>
        <taxon>Tetraplosphaeriaceae</taxon>
        <taxon>Polyplosphaeria</taxon>
    </lineage>
</organism>
<comment type="caution">
    <text evidence="2">The sequence shown here is derived from an EMBL/GenBank/DDBJ whole genome shotgun (WGS) entry which is preliminary data.</text>
</comment>
<sequence length="74" mass="8435">MSRNTSATSTPSSQSRRASVESTRSDRSEKHHKSMKQMWTSFKKAAVEHHRSVNAAYAACYGQGMRMHYENNNN</sequence>
<protein>
    <submittedName>
        <fullName evidence="2">Uncharacterized protein</fullName>
    </submittedName>
</protein>
<evidence type="ECO:0000256" key="1">
    <source>
        <dbReference type="SAM" id="MobiDB-lite"/>
    </source>
</evidence>
<accession>A0A9P4QL29</accession>
<evidence type="ECO:0000313" key="2">
    <source>
        <dbReference type="EMBL" id="KAF2726821.1"/>
    </source>
</evidence>
<proteinExistence type="predicted"/>
<dbReference type="OrthoDB" id="3494771at2759"/>
<name>A0A9P4QL29_9PLEO</name>
<dbReference type="Proteomes" id="UP000799444">
    <property type="component" value="Unassembled WGS sequence"/>
</dbReference>
<feature type="compositionally biased region" description="Polar residues" evidence="1">
    <location>
        <begin position="1"/>
        <end position="22"/>
    </location>
</feature>
<reference evidence="2" key="1">
    <citation type="journal article" date="2020" name="Stud. Mycol.">
        <title>101 Dothideomycetes genomes: a test case for predicting lifestyles and emergence of pathogens.</title>
        <authorList>
            <person name="Haridas S."/>
            <person name="Albert R."/>
            <person name="Binder M."/>
            <person name="Bloem J."/>
            <person name="Labutti K."/>
            <person name="Salamov A."/>
            <person name="Andreopoulos B."/>
            <person name="Baker S."/>
            <person name="Barry K."/>
            <person name="Bills G."/>
            <person name="Bluhm B."/>
            <person name="Cannon C."/>
            <person name="Castanera R."/>
            <person name="Culley D."/>
            <person name="Daum C."/>
            <person name="Ezra D."/>
            <person name="Gonzalez J."/>
            <person name="Henrissat B."/>
            <person name="Kuo A."/>
            <person name="Liang C."/>
            <person name="Lipzen A."/>
            <person name="Lutzoni F."/>
            <person name="Magnuson J."/>
            <person name="Mondo S."/>
            <person name="Nolan M."/>
            <person name="Ohm R."/>
            <person name="Pangilinan J."/>
            <person name="Park H.-J."/>
            <person name="Ramirez L."/>
            <person name="Alfaro M."/>
            <person name="Sun H."/>
            <person name="Tritt A."/>
            <person name="Yoshinaga Y."/>
            <person name="Zwiers L.-H."/>
            <person name="Turgeon B."/>
            <person name="Goodwin S."/>
            <person name="Spatafora J."/>
            <person name="Crous P."/>
            <person name="Grigoriev I."/>
        </authorList>
    </citation>
    <scope>NUCLEOTIDE SEQUENCE</scope>
    <source>
        <strain evidence="2">CBS 125425</strain>
    </source>
</reference>
<dbReference type="EMBL" id="ML996386">
    <property type="protein sequence ID" value="KAF2726821.1"/>
    <property type="molecule type" value="Genomic_DNA"/>
</dbReference>
<evidence type="ECO:0000313" key="3">
    <source>
        <dbReference type="Proteomes" id="UP000799444"/>
    </source>
</evidence>
<feature type="region of interest" description="Disordered" evidence="1">
    <location>
        <begin position="1"/>
        <end position="36"/>
    </location>
</feature>
<keyword evidence="3" id="KW-1185">Reference proteome</keyword>
<gene>
    <name evidence="2" type="ORF">EJ04DRAFT_517621</name>
</gene>
<dbReference type="AlphaFoldDB" id="A0A9P4QL29"/>